<accession>A0A699VSS6</accession>
<comment type="caution">
    <text evidence="1">The sequence shown here is derived from an EMBL/GenBank/DDBJ whole genome shotgun (WGS) entry which is preliminary data.</text>
</comment>
<proteinExistence type="predicted"/>
<dbReference type="AlphaFoldDB" id="A0A699VSS6"/>
<gene>
    <name evidence="1" type="ORF">Tci_910591</name>
</gene>
<sequence>MNEQLARDVEIARIHAEEELKMLIEGLDRSNEMIAKHLQEYKQAAAGEKIDLI</sequence>
<protein>
    <submittedName>
        <fullName evidence="1">Uncharacterized protein</fullName>
    </submittedName>
</protein>
<name>A0A699VSS6_TANCI</name>
<evidence type="ECO:0000313" key="1">
    <source>
        <dbReference type="EMBL" id="GFD38622.1"/>
    </source>
</evidence>
<organism evidence="1">
    <name type="scientific">Tanacetum cinerariifolium</name>
    <name type="common">Dalmatian daisy</name>
    <name type="synonym">Chrysanthemum cinerariifolium</name>
    <dbReference type="NCBI Taxonomy" id="118510"/>
    <lineage>
        <taxon>Eukaryota</taxon>
        <taxon>Viridiplantae</taxon>
        <taxon>Streptophyta</taxon>
        <taxon>Embryophyta</taxon>
        <taxon>Tracheophyta</taxon>
        <taxon>Spermatophyta</taxon>
        <taxon>Magnoliopsida</taxon>
        <taxon>eudicotyledons</taxon>
        <taxon>Gunneridae</taxon>
        <taxon>Pentapetalae</taxon>
        <taxon>asterids</taxon>
        <taxon>campanulids</taxon>
        <taxon>Asterales</taxon>
        <taxon>Asteraceae</taxon>
        <taxon>Asteroideae</taxon>
        <taxon>Anthemideae</taxon>
        <taxon>Anthemidinae</taxon>
        <taxon>Tanacetum</taxon>
    </lineage>
</organism>
<feature type="non-terminal residue" evidence="1">
    <location>
        <position position="53"/>
    </location>
</feature>
<dbReference type="EMBL" id="BKCJ011503256">
    <property type="protein sequence ID" value="GFD38622.1"/>
    <property type="molecule type" value="Genomic_DNA"/>
</dbReference>
<reference evidence="1" key="1">
    <citation type="journal article" date="2019" name="Sci. Rep.">
        <title>Draft genome of Tanacetum cinerariifolium, the natural source of mosquito coil.</title>
        <authorList>
            <person name="Yamashiro T."/>
            <person name="Shiraishi A."/>
            <person name="Satake H."/>
            <person name="Nakayama K."/>
        </authorList>
    </citation>
    <scope>NUCLEOTIDE SEQUENCE</scope>
</reference>